<dbReference type="Proteomes" id="UP001202717">
    <property type="component" value="Chromosome"/>
</dbReference>
<evidence type="ECO:0000256" key="1">
    <source>
        <dbReference type="SAM" id="SignalP"/>
    </source>
</evidence>
<accession>A0ABY7S137</accession>
<dbReference type="InterPro" id="IPR046111">
    <property type="entry name" value="DUF6048"/>
</dbReference>
<reference evidence="2 3" key="1">
    <citation type="submission" date="2023-01" db="EMBL/GenBank/DDBJ databases">
        <title>Psychroserpens ponticola sp. nov., isolated from seawater.</title>
        <authorList>
            <person name="Kristyanto S."/>
            <person name="Jung J."/>
            <person name="Kim J.M."/>
            <person name="Jeon C.O."/>
        </authorList>
    </citation>
    <scope>NUCLEOTIDE SEQUENCE [LARGE SCALE GENOMIC DNA]</scope>
    <source>
        <strain evidence="2 3">MSW6</strain>
    </source>
</reference>
<proteinExistence type="predicted"/>
<protein>
    <submittedName>
        <fullName evidence="2">DUF6048 family protein</fullName>
    </submittedName>
</protein>
<sequence>MKQRHILIFSISSCLFLFCSILNAQESIDGETTTDTLIYKQKYGLRLGVDLGRLIRTVIDDDYTGFEISGDYRLTKKLYLAGELGNEKRSISTDFLSVTANGSYFKAGIDYNSFQNWLDMQNMIYFGFRAGASSFTQNLDNYTIYNTNQYWPTQLSSEEAREIDGLTAIWAEIIIGIKAELFSNLFLGLNVQIKSLINEDVPDDFENLYIPGFNRTYDSGRFGIGFGYNLSYLIPIIKKDKKVVVDKEE</sequence>
<dbReference type="RefSeq" id="WP_249995724.1">
    <property type="nucleotide sequence ID" value="NZ_CP116221.1"/>
</dbReference>
<evidence type="ECO:0000313" key="2">
    <source>
        <dbReference type="EMBL" id="WCO03007.1"/>
    </source>
</evidence>
<organism evidence="2 3">
    <name type="scientific">Psychroserpens ponticola</name>
    <dbReference type="NCBI Taxonomy" id="2932268"/>
    <lineage>
        <taxon>Bacteria</taxon>
        <taxon>Pseudomonadati</taxon>
        <taxon>Bacteroidota</taxon>
        <taxon>Flavobacteriia</taxon>
        <taxon>Flavobacteriales</taxon>
        <taxon>Flavobacteriaceae</taxon>
        <taxon>Psychroserpens</taxon>
    </lineage>
</organism>
<keyword evidence="1" id="KW-0732">Signal</keyword>
<evidence type="ECO:0000313" key="3">
    <source>
        <dbReference type="Proteomes" id="UP001202717"/>
    </source>
</evidence>
<feature type="chain" id="PRO_5047470176" evidence="1">
    <location>
        <begin position="25"/>
        <end position="249"/>
    </location>
</feature>
<dbReference type="EMBL" id="CP116221">
    <property type="protein sequence ID" value="WCO03007.1"/>
    <property type="molecule type" value="Genomic_DNA"/>
</dbReference>
<dbReference type="Pfam" id="PF19515">
    <property type="entry name" value="DUF6048"/>
    <property type="match status" value="1"/>
</dbReference>
<name>A0ABY7S137_9FLAO</name>
<gene>
    <name evidence="2" type="ORF">MUN68_005820</name>
</gene>
<feature type="signal peptide" evidence="1">
    <location>
        <begin position="1"/>
        <end position="24"/>
    </location>
</feature>
<keyword evidence="3" id="KW-1185">Reference proteome</keyword>